<protein>
    <recommendedName>
        <fullName evidence="15">C4-dicarboxylate transport sensor protein</fullName>
        <ecNumber evidence="15">2.7.13.3</ecNumber>
    </recommendedName>
</protein>
<organism evidence="19 20">
    <name type="scientific">Sinorhizobium americanum</name>
    <dbReference type="NCBI Taxonomy" id="194963"/>
    <lineage>
        <taxon>Bacteria</taxon>
        <taxon>Pseudomonadati</taxon>
        <taxon>Pseudomonadota</taxon>
        <taxon>Alphaproteobacteria</taxon>
        <taxon>Hyphomicrobiales</taxon>
        <taxon>Rhizobiaceae</taxon>
        <taxon>Sinorhizobium/Ensifer group</taxon>
        <taxon>Sinorhizobium</taxon>
    </lineage>
</organism>
<dbReference type="FunFam" id="1.10.287.130:FF:000049">
    <property type="entry name" value="C4-dicarboxylate transport sensor protein DctB"/>
    <property type="match status" value="1"/>
</dbReference>
<dbReference type="PROSITE" id="PS50109">
    <property type="entry name" value="HIS_KIN"/>
    <property type="match status" value="1"/>
</dbReference>
<keyword evidence="19" id="KW-0614">Plasmid</keyword>
<evidence type="ECO:0000256" key="5">
    <source>
        <dbReference type="ARBA" id="ARBA00022553"/>
    </source>
</evidence>
<evidence type="ECO:0000256" key="8">
    <source>
        <dbReference type="ARBA" id="ARBA00022741"/>
    </source>
</evidence>
<dbReference type="PIRSF" id="PIRSF036431">
    <property type="entry name" value="STHK_DctB"/>
    <property type="match status" value="1"/>
</dbReference>
<sequence length="639" mass="69587">MCGNPHRLAGAPGENMHNAAMTKYPEGTDDLGTLRRRAYRSWLLFAAVALALLVAGFLIAGAYGRSQALDDLAEQSRIDASLKASLLRAVVERQRALPLVLSDDTAIRQALASPNPQSLEPINRKLESLATSAEAAVVYLIGRDGVAVAASNWREPTSFVGNDYAFRDYFRLAMRDGKGEHFAMGTVSRRPGLYISHRVDGPGGPLGVIVAKLEFDGVEADWRLTDKPTYVTDRRGIVLITSLPSWRFMTTGPIPDDRLAGIRESLQFGDAPLLPLPFDRIEARPDGSSAMEALLPGDGTEAFLRVETSVPSTNWRLEQLSPLKAALAAGAREMRLLMLAALVPLLSLTAFLLRRRQVVAMRSARERLARAELEHKVTERTRDLSMARDRLETEIADHRQTAEKLQSVQQDLVQANRLAILGQVAAGVAHEINQPVATIRAYADNARTFLDRGQSAIAAENMESIAELTERVGAITDELRRFARKGHFAAEPTAMKDVVEGALLLLRSRFAGRMDAIRIELPPDGLKAHGNRIRLEQVLINLLQNALEAIGDRDDALIRVRCEETAGGIALTVADNGPGIPTAILDELFTPFNTSKEEGLGLGLAISKEIVNDYGGTIEVESGPSGTTFTVHLKKADAQ</sequence>
<accession>A0A1L3LVP3</accession>
<evidence type="ECO:0000259" key="18">
    <source>
        <dbReference type="PROSITE" id="PS50109"/>
    </source>
</evidence>
<keyword evidence="9 15" id="KW-0418">Kinase</keyword>
<keyword evidence="8 15" id="KW-0547">Nucleotide-binding</keyword>
<evidence type="ECO:0000256" key="7">
    <source>
        <dbReference type="ARBA" id="ARBA00022692"/>
    </source>
</evidence>
<dbReference type="CDD" id="cd00082">
    <property type="entry name" value="HisKA"/>
    <property type="match status" value="1"/>
</dbReference>
<comment type="function">
    <text evidence="14 15">Member of the two-component regulatory system DctB/DctD involved in the transport of C4-dicarboxylates. DctB functions as a membrane-associated protein kinase that phosphorylates DctD in response to environmental signals.</text>
</comment>
<dbReference type="PANTHER" id="PTHR43065">
    <property type="entry name" value="SENSOR HISTIDINE KINASE"/>
    <property type="match status" value="1"/>
</dbReference>
<keyword evidence="4 15" id="KW-0997">Cell inner membrane</keyword>
<proteinExistence type="predicted"/>
<dbReference type="GO" id="GO:0000155">
    <property type="term" value="F:phosphorelay sensor kinase activity"/>
    <property type="evidence" value="ECO:0007669"/>
    <property type="project" value="UniProtKB-UniRule"/>
</dbReference>
<evidence type="ECO:0000256" key="10">
    <source>
        <dbReference type="ARBA" id="ARBA00022840"/>
    </source>
</evidence>
<keyword evidence="20" id="KW-1185">Reference proteome</keyword>
<evidence type="ECO:0000256" key="9">
    <source>
        <dbReference type="ARBA" id="ARBA00022777"/>
    </source>
</evidence>
<feature type="domain" description="Histidine kinase" evidence="18">
    <location>
        <begin position="427"/>
        <end position="637"/>
    </location>
</feature>
<evidence type="ECO:0000256" key="3">
    <source>
        <dbReference type="ARBA" id="ARBA00022475"/>
    </source>
</evidence>
<evidence type="ECO:0000256" key="2">
    <source>
        <dbReference type="ARBA" id="ARBA00004429"/>
    </source>
</evidence>
<dbReference type="AlphaFoldDB" id="A0A1L3LVP3"/>
<dbReference type="InterPro" id="IPR005467">
    <property type="entry name" value="His_kinase_dom"/>
</dbReference>
<dbReference type="Gene3D" id="3.30.450.20">
    <property type="entry name" value="PAS domain"/>
    <property type="match status" value="2"/>
</dbReference>
<keyword evidence="11 15" id="KW-1133">Transmembrane helix</keyword>
<evidence type="ECO:0000256" key="14">
    <source>
        <dbReference type="ARBA" id="ARBA00059004"/>
    </source>
</evidence>
<keyword evidence="5" id="KW-0597">Phosphoprotein</keyword>
<gene>
    <name evidence="19" type="primary">dctB</name>
    <name evidence="19" type="ORF">SAMCFNEI73_pC0444</name>
</gene>
<dbReference type="KEGG" id="same:SAMCFNEI73_pC0444"/>
<dbReference type="SMART" id="SM00388">
    <property type="entry name" value="HisKA"/>
    <property type="match status" value="1"/>
</dbReference>
<dbReference type="PANTHER" id="PTHR43065:SF46">
    <property type="entry name" value="C4-DICARBOXYLATE TRANSPORT SENSOR PROTEIN DCTB"/>
    <property type="match status" value="1"/>
</dbReference>
<dbReference type="SMART" id="SM00387">
    <property type="entry name" value="HATPase_c"/>
    <property type="match status" value="1"/>
</dbReference>
<dbReference type="EC" id="2.7.13.3" evidence="15"/>
<dbReference type="GO" id="GO:0005886">
    <property type="term" value="C:plasma membrane"/>
    <property type="evidence" value="ECO:0007669"/>
    <property type="project" value="UniProtKB-SubCell"/>
</dbReference>
<evidence type="ECO:0000313" key="20">
    <source>
        <dbReference type="Proteomes" id="UP000182306"/>
    </source>
</evidence>
<dbReference type="InterPro" id="IPR029151">
    <property type="entry name" value="Sensor-like_sf"/>
</dbReference>
<dbReference type="Gene3D" id="1.10.287.130">
    <property type="match status" value="1"/>
</dbReference>
<evidence type="ECO:0000256" key="15">
    <source>
        <dbReference type="PIRNR" id="PIRNR036431"/>
    </source>
</evidence>
<dbReference type="CDD" id="cd12914">
    <property type="entry name" value="PDC1_DGC_like"/>
    <property type="match status" value="1"/>
</dbReference>
<keyword evidence="16" id="KW-0175">Coiled coil</keyword>
<dbReference type="SUPFAM" id="SSF47384">
    <property type="entry name" value="Homodimeric domain of signal transducing histidine kinase"/>
    <property type="match status" value="1"/>
</dbReference>
<dbReference type="Proteomes" id="UP000182306">
    <property type="component" value="Plasmid C"/>
</dbReference>
<keyword evidence="6 15" id="KW-0808">Transferase</keyword>
<dbReference type="InterPro" id="IPR003594">
    <property type="entry name" value="HATPase_dom"/>
</dbReference>
<name>A0A1L3LVP3_9HYPH</name>
<reference evidence="19 20" key="1">
    <citation type="submission" date="2015-10" db="EMBL/GenBank/DDBJ databases">
        <title>Genomic differences between typical nodule nitrogen-fixing rhizobial strains and those coming from bean seeds.</title>
        <authorList>
            <person name="Peralta H."/>
            <person name="Aguilar-Vera A."/>
            <person name="Diaz R."/>
            <person name="Mora Y."/>
            <person name="Martinez-Batallar G."/>
            <person name="Salazar E."/>
            <person name="Vargas-Lagunas C."/>
            <person name="Encarnacion S."/>
            <person name="Girard L."/>
            <person name="Mora J."/>
        </authorList>
    </citation>
    <scope>NUCLEOTIDE SEQUENCE [LARGE SCALE GENOMIC DNA]</scope>
    <source>
        <strain evidence="19 20">CFNEI 73</strain>
        <plasmid evidence="19 20">C</plasmid>
    </source>
</reference>
<evidence type="ECO:0000256" key="13">
    <source>
        <dbReference type="ARBA" id="ARBA00023136"/>
    </source>
</evidence>
<feature type="coiled-coil region" evidence="16">
    <location>
        <begin position="361"/>
        <end position="408"/>
    </location>
</feature>
<dbReference type="CDD" id="cd00075">
    <property type="entry name" value="HATPase"/>
    <property type="match status" value="1"/>
</dbReference>
<keyword evidence="13 15" id="KW-0472">Membrane</keyword>
<geneLocation type="plasmid" evidence="19 20">
    <name>C</name>
</geneLocation>
<dbReference type="Pfam" id="PF00512">
    <property type="entry name" value="HisKA"/>
    <property type="match status" value="1"/>
</dbReference>
<dbReference type="SUPFAM" id="SSF55874">
    <property type="entry name" value="ATPase domain of HSP90 chaperone/DNA topoisomerase II/histidine kinase"/>
    <property type="match status" value="1"/>
</dbReference>
<dbReference type="SUPFAM" id="SSF103190">
    <property type="entry name" value="Sensory domain-like"/>
    <property type="match status" value="1"/>
</dbReference>
<evidence type="ECO:0000256" key="11">
    <source>
        <dbReference type="ARBA" id="ARBA00022989"/>
    </source>
</evidence>
<evidence type="ECO:0000256" key="1">
    <source>
        <dbReference type="ARBA" id="ARBA00000085"/>
    </source>
</evidence>
<dbReference type="GO" id="GO:0005524">
    <property type="term" value="F:ATP binding"/>
    <property type="evidence" value="ECO:0007669"/>
    <property type="project" value="UniProtKB-UniRule"/>
</dbReference>
<keyword evidence="3 15" id="KW-1003">Cell membrane</keyword>
<comment type="catalytic activity">
    <reaction evidence="1 15">
        <text>ATP + protein L-histidine = ADP + protein N-phospho-L-histidine.</text>
        <dbReference type="EC" id="2.7.13.3"/>
    </reaction>
</comment>
<dbReference type="InterPro" id="IPR003661">
    <property type="entry name" value="HisK_dim/P_dom"/>
</dbReference>
<comment type="caution">
    <text evidence="15">Lacks conserved residue(s) required for the propagation of feature annotation.</text>
</comment>
<keyword evidence="10 15" id="KW-0067">ATP-binding</keyword>
<dbReference type="Gene3D" id="6.10.250.3020">
    <property type="match status" value="1"/>
</dbReference>
<keyword evidence="7 15" id="KW-0812">Transmembrane</keyword>
<dbReference type="InterPro" id="IPR036890">
    <property type="entry name" value="HATPase_C_sf"/>
</dbReference>
<dbReference type="InterPro" id="IPR017055">
    <property type="entry name" value="Sig_transdc_His_kinase_DctB"/>
</dbReference>
<comment type="subcellular location">
    <subcellularLocation>
        <location evidence="2">Cell inner membrane</location>
        <topology evidence="2">Multi-pass membrane protein</topology>
    </subcellularLocation>
</comment>
<dbReference type="InterPro" id="IPR004358">
    <property type="entry name" value="Sig_transdc_His_kin-like_C"/>
</dbReference>
<evidence type="ECO:0000256" key="4">
    <source>
        <dbReference type="ARBA" id="ARBA00022519"/>
    </source>
</evidence>
<dbReference type="Gene3D" id="1.20.5.170">
    <property type="match status" value="1"/>
</dbReference>
<feature type="region of interest" description="Disordered" evidence="17">
    <location>
        <begin position="1"/>
        <end position="21"/>
    </location>
</feature>
<dbReference type="Pfam" id="PF02518">
    <property type="entry name" value="HATPase_c"/>
    <property type="match status" value="1"/>
</dbReference>
<dbReference type="OrthoDB" id="7568856at2"/>
<dbReference type="EMBL" id="CP013110">
    <property type="protein sequence ID" value="APG94165.1"/>
    <property type="molecule type" value="Genomic_DNA"/>
</dbReference>
<dbReference type="Gene3D" id="3.30.565.10">
    <property type="entry name" value="Histidine kinase-like ATPase, C-terminal domain"/>
    <property type="match status" value="1"/>
</dbReference>
<evidence type="ECO:0000256" key="17">
    <source>
        <dbReference type="SAM" id="MobiDB-lite"/>
    </source>
</evidence>
<feature type="transmembrane region" description="Helical" evidence="15">
    <location>
        <begin position="42"/>
        <end position="63"/>
    </location>
</feature>
<keyword evidence="12 15" id="KW-0902">Two-component regulatory system</keyword>
<evidence type="ECO:0000256" key="12">
    <source>
        <dbReference type="ARBA" id="ARBA00023012"/>
    </source>
</evidence>
<evidence type="ECO:0000256" key="16">
    <source>
        <dbReference type="SAM" id="Coils"/>
    </source>
</evidence>
<evidence type="ECO:0000256" key="6">
    <source>
        <dbReference type="ARBA" id="ARBA00022679"/>
    </source>
</evidence>
<dbReference type="InterPro" id="IPR036097">
    <property type="entry name" value="HisK_dim/P_sf"/>
</dbReference>
<dbReference type="PRINTS" id="PR00344">
    <property type="entry name" value="BCTRLSENSOR"/>
</dbReference>
<evidence type="ECO:0000313" key="19">
    <source>
        <dbReference type="EMBL" id="APG94165.1"/>
    </source>
</evidence>